<dbReference type="PROSITE" id="PS00606">
    <property type="entry name" value="KS3_1"/>
    <property type="match status" value="1"/>
</dbReference>
<dbReference type="Pfam" id="PF00109">
    <property type="entry name" value="ketoacyl-synt"/>
    <property type="match status" value="1"/>
</dbReference>
<evidence type="ECO:0000256" key="3">
    <source>
        <dbReference type="RuleBase" id="RU003694"/>
    </source>
</evidence>
<comment type="similarity">
    <text evidence="1 3">Belongs to the thiolase-like superfamily. Beta-ketoacyl-ACP synthases family.</text>
</comment>
<sequence length="426" mass="45393">MGVVGSPRSRLFIGIVVVNEASAMSNRRMTPLTLSAYTLVTANGRGVGAVSQALRERRSGLKPCDFEDALLKTYIGRVAGLEDFSLGADLEQFECRNNRLAWLGLQQDGFMVAVAEAIQRYGADRIAVVMGTSTSGILETEHAYRDRDPLTGSLPPWYSSRYRYTHNMFSLGHFVRACVGLQGPAMVISTACSSSAKVFATAARFLQAGLCDAAIVGGVDSLCHTTLHGFSSLQLLSTSPCRPCDEDRDGLSLGEAAGYALLESSERVGRKGAVALLGYGESSDGYHMSHPHPEGAGAIRAIRQSLDRAGLQPSDIDYINLHGTATRANDAVEDKAVYSIFGDGPACSSTKGWTGHALGAAGITEALIAALCVKQGFIPGTLNCERVDPALRSRILRENEDRPIRRVVSNIFGFGGNNCSLVLGVL</sequence>
<dbReference type="InterPro" id="IPR020841">
    <property type="entry name" value="PKS_Beta-ketoAc_synthase_dom"/>
</dbReference>
<accession>A0A330L4V3</accession>
<proteinExistence type="inferred from homology"/>
<dbReference type="EMBL" id="OUNR01000012">
    <property type="protein sequence ID" value="SPP64783.1"/>
    <property type="molecule type" value="Genomic_DNA"/>
</dbReference>
<dbReference type="GO" id="GO:0006633">
    <property type="term" value="P:fatty acid biosynthetic process"/>
    <property type="evidence" value="ECO:0007669"/>
    <property type="project" value="InterPro"/>
</dbReference>
<reference evidence="6" key="1">
    <citation type="submission" date="2018-04" db="EMBL/GenBank/DDBJ databases">
        <authorList>
            <person name="Lucker S."/>
            <person name="Sakoula D."/>
        </authorList>
    </citation>
    <scope>NUCLEOTIDE SEQUENCE [LARGE SCALE GENOMIC DNA]</scope>
</reference>
<organism evidence="5 6">
    <name type="scientific">Nitrospira lenta</name>
    <dbReference type="NCBI Taxonomy" id="1436998"/>
    <lineage>
        <taxon>Bacteria</taxon>
        <taxon>Pseudomonadati</taxon>
        <taxon>Nitrospirota</taxon>
        <taxon>Nitrospiria</taxon>
        <taxon>Nitrospirales</taxon>
        <taxon>Nitrospiraceae</taxon>
        <taxon>Nitrospira</taxon>
    </lineage>
</organism>
<dbReference type="PANTHER" id="PTHR11712:SF320">
    <property type="entry name" value="BETA-KETOACYL SYNTHASE"/>
    <property type="match status" value="1"/>
</dbReference>
<dbReference type="InterPro" id="IPR016039">
    <property type="entry name" value="Thiolase-like"/>
</dbReference>
<dbReference type="SMART" id="SM00825">
    <property type="entry name" value="PKS_KS"/>
    <property type="match status" value="1"/>
</dbReference>
<protein>
    <submittedName>
        <fullName evidence="5">Beta-ketoacyl synthase</fullName>
    </submittedName>
</protein>
<dbReference type="SUPFAM" id="SSF53901">
    <property type="entry name" value="Thiolase-like"/>
    <property type="match status" value="2"/>
</dbReference>
<dbReference type="InterPro" id="IPR000794">
    <property type="entry name" value="Beta-ketoacyl_synthase"/>
</dbReference>
<evidence type="ECO:0000256" key="1">
    <source>
        <dbReference type="ARBA" id="ARBA00008467"/>
    </source>
</evidence>
<feature type="domain" description="Ketosynthase family 3 (KS3)" evidence="4">
    <location>
        <begin position="29"/>
        <end position="425"/>
    </location>
</feature>
<dbReference type="Gene3D" id="3.40.47.10">
    <property type="match status" value="1"/>
</dbReference>
<dbReference type="GO" id="GO:0004315">
    <property type="term" value="F:3-oxoacyl-[acyl-carrier-protein] synthase activity"/>
    <property type="evidence" value="ECO:0007669"/>
    <property type="project" value="InterPro"/>
</dbReference>
<dbReference type="PROSITE" id="PS52004">
    <property type="entry name" value="KS3_2"/>
    <property type="match status" value="1"/>
</dbReference>
<dbReference type="PANTHER" id="PTHR11712">
    <property type="entry name" value="POLYKETIDE SYNTHASE-RELATED"/>
    <property type="match status" value="1"/>
</dbReference>
<dbReference type="CDD" id="cd00834">
    <property type="entry name" value="KAS_I_II"/>
    <property type="match status" value="1"/>
</dbReference>
<keyword evidence="2 3" id="KW-0808">Transferase</keyword>
<evidence type="ECO:0000259" key="4">
    <source>
        <dbReference type="PROSITE" id="PS52004"/>
    </source>
</evidence>
<dbReference type="InterPro" id="IPR014030">
    <property type="entry name" value="Ketoacyl_synth_N"/>
</dbReference>
<dbReference type="AlphaFoldDB" id="A0A330L4V3"/>
<dbReference type="GO" id="GO:0005829">
    <property type="term" value="C:cytosol"/>
    <property type="evidence" value="ECO:0007669"/>
    <property type="project" value="TreeGrafter"/>
</dbReference>
<dbReference type="InterPro" id="IPR014031">
    <property type="entry name" value="Ketoacyl_synth_C"/>
</dbReference>
<dbReference type="InterPro" id="IPR018201">
    <property type="entry name" value="Ketoacyl_synth_AS"/>
</dbReference>
<evidence type="ECO:0000313" key="5">
    <source>
        <dbReference type="EMBL" id="SPP64783.1"/>
    </source>
</evidence>
<dbReference type="NCBIfam" id="NF006618">
    <property type="entry name" value="PRK09185.1"/>
    <property type="match status" value="1"/>
</dbReference>
<keyword evidence="6" id="KW-1185">Reference proteome</keyword>
<dbReference type="Proteomes" id="UP000248168">
    <property type="component" value="Unassembled WGS sequence"/>
</dbReference>
<name>A0A330L4V3_9BACT</name>
<dbReference type="InParanoid" id="A0A330L4V3"/>
<dbReference type="Pfam" id="PF02801">
    <property type="entry name" value="Ketoacyl-synt_C"/>
    <property type="match status" value="1"/>
</dbReference>
<gene>
    <name evidence="5" type="ORF">NITLEN_20423</name>
</gene>
<evidence type="ECO:0000313" key="6">
    <source>
        <dbReference type="Proteomes" id="UP000248168"/>
    </source>
</evidence>
<evidence type="ECO:0000256" key="2">
    <source>
        <dbReference type="ARBA" id="ARBA00022679"/>
    </source>
</evidence>